<organism evidence="13 14">
    <name type="scientific">Pseudodesulfovibrio sediminis</name>
    <dbReference type="NCBI Taxonomy" id="2810563"/>
    <lineage>
        <taxon>Bacteria</taxon>
        <taxon>Pseudomonadati</taxon>
        <taxon>Thermodesulfobacteriota</taxon>
        <taxon>Desulfovibrionia</taxon>
        <taxon>Desulfovibrionales</taxon>
        <taxon>Desulfovibrionaceae</taxon>
    </lineage>
</organism>
<evidence type="ECO:0000256" key="2">
    <source>
        <dbReference type="ARBA" id="ARBA00022485"/>
    </source>
</evidence>
<comment type="cofactor">
    <cofactor evidence="10">
        <name>[4Fe-4S] cluster</name>
        <dbReference type="ChEBI" id="CHEBI:49883"/>
    </cofactor>
    <text evidence="10">Binds 3 [4Fe-4S] clusters.</text>
</comment>
<sequence>MDMITASVLVLFGIGLTAAVILAVASKVLYVYEDPRIAQVESVLAGANCGGCGFPGCAGAAQGVVDGKAGATVCVIGGDEVAKNVAAIMGLDFSSVEKKIAFVDCTGGTRAEEIYEYQGVKDCRAQHMLYSGSKMCPEGCLGYGTCVTACQFGAIAMGPDGYPVVDPELCTACGGCEQVCPRGVITIWGMTARIKHLNENTDCLAPCRQRCPGQINIPRYIEQVSRGDFAGALETIRERIPMPLSIGRVCPHPCEGVCRRGHVDESVGINMIKRFVADWEMNSGQRLPISCAPENGRRVAVVGGGPAGLSCAFFLRRLGYSPTIFESMPKLGGQLRYGIPEYRLPKSVLDWEIEGILGLGVDVVTEQLFGKDFTLDSLAEDGFEAVFLGIGAWMNMTLRIEGEDSIGVETGTEFLTKVGLGVDTGIGKRVVVIGGGNTAIDTARSSVRLGAHVTMMYRRTRDEMPAHIEEIEGAEEESVKYLYLAAPNRIIADESGHVTHVEYIQMQLGEPDDSGRRRPVPIEGSESLIECDTVYTSIGQKPELSCLYDENGACTLEETRWRTLGADPETLQTAIPNVFTGGDMHTGPALVITALGEGRKAARSIDQYLTEGVPHVSSNIQRELIPYTMFTDVPDVGYRKRSALPHQIECDERMCTFKEIEGPLSLEEVKHETCRCLRCGLTCYNRDMVEGQECQAEDCIKNP</sequence>
<feature type="binding site" evidence="10">
    <location>
        <position position="180"/>
    </location>
    <ligand>
        <name>[4Fe-4S] cluster</name>
        <dbReference type="ChEBI" id="CHEBI:49883"/>
        <label>2</label>
    </ligand>
</feature>
<feature type="domain" description="4Fe-4S ferredoxin-type" evidence="11">
    <location>
        <begin position="131"/>
        <end position="160"/>
    </location>
</feature>
<dbReference type="PROSITE" id="PS51379">
    <property type="entry name" value="4FE4S_FER_2"/>
    <property type="match status" value="2"/>
</dbReference>
<feature type="binding site" evidence="10">
    <location>
        <position position="49"/>
    </location>
    <ligand>
        <name>[4Fe-4S] cluster</name>
        <dbReference type="ChEBI" id="CHEBI:49883"/>
        <label>1</label>
    </ligand>
</feature>
<dbReference type="Pfam" id="PF07992">
    <property type="entry name" value="Pyr_redox_2"/>
    <property type="match status" value="1"/>
</dbReference>
<accession>A0ABN6EQP1</accession>
<feature type="binding site" evidence="10">
    <location>
        <position position="146"/>
    </location>
    <ligand>
        <name>[4Fe-4S] cluster</name>
        <dbReference type="ChEBI" id="CHEBI:49883"/>
        <label>2</label>
    </ligand>
</feature>
<feature type="binding site" evidence="10">
    <location>
        <position position="150"/>
    </location>
    <ligand>
        <name>[4Fe-4S] cluster</name>
        <dbReference type="ChEBI" id="CHEBI:49883"/>
        <label>3</label>
    </ligand>
</feature>
<dbReference type="InterPro" id="IPR023753">
    <property type="entry name" value="FAD/NAD-binding_dom"/>
</dbReference>
<dbReference type="PRINTS" id="PR00419">
    <property type="entry name" value="ADXRDTASE"/>
</dbReference>
<dbReference type="InterPro" id="IPR036188">
    <property type="entry name" value="FAD/NAD-bd_sf"/>
</dbReference>
<feature type="binding site" evidence="10">
    <location>
        <position position="170"/>
    </location>
    <ligand>
        <name>[4Fe-4S] cluster</name>
        <dbReference type="ChEBI" id="CHEBI:49883"/>
        <label>3</label>
    </ligand>
</feature>
<dbReference type="EC" id="7.-.-.-" evidence="10"/>
<dbReference type="InterPro" id="IPR010207">
    <property type="entry name" value="Elect_transpt_cplx_RnfB/RsxB"/>
</dbReference>
<comment type="caution">
    <text evidence="10">Lacks conserved residue(s) required for the propagation of feature annotation.</text>
</comment>
<evidence type="ECO:0000313" key="14">
    <source>
        <dbReference type="Proteomes" id="UP001053296"/>
    </source>
</evidence>
<feature type="binding site" evidence="10">
    <location>
        <position position="140"/>
    </location>
    <ligand>
        <name>[4Fe-4S] cluster</name>
        <dbReference type="ChEBI" id="CHEBI:49883"/>
        <label>2</label>
    </ligand>
</feature>
<keyword evidence="14" id="KW-1185">Reference proteome</keyword>
<evidence type="ECO:0000256" key="5">
    <source>
        <dbReference type="ARBA" id="ARBA00022967"/>
    </source>
</evidence>
<dbReference type="Gene3D" id="3.30.70.20">
    <property type="match status" value="1"/>
</dbReference>
<dbReference type="SUPFAM" id="SSF54862">
    <property type="entry name" value="4Fe-4S ferredoxins"/>
    <property type="match status" value="1"/>
</dbReference>
<dbReference type="Gene3D" id="1.10.1060.10">
    <property type="entry name" value="Alpha-helical ferredoxin"/>
    <property type="match status" value="1"/>
</dbReference>
<dbReference type="PANTHER" id="PTHR42783:SF3">
    <property type="entry name" value="GLUTAMATE SYNTHASE [NADPH] SMALL CHAIN-RELATED"/>
    <property type="match status" value="1"/>
</dbReference>
<evidence type="ECO:0000256" key="4">
    <source>
        <dbReference type="ARBA" id="ARBA00022737"/>
    </source>
</evidence>
<dbReference type="Gene3D" id="3.50.50.60">
    <property type="entry name" value="FAD/NAD(P)-binding domain"/>
    <property type="match status" value="2"/>
</dbReference>
<keyword evidence="2 10" id="KW-0004">4Fe-4S</keyword>
<evidence type="ECO:0000256" key="8">
    <source>
        <dbReference type="ARBA" id="ARBA00023014"/>
    </source>
</evidence>
<dbReference type="EMBL" id="AP024485">
    <property type="protein sequence ID" value="BCS87434.1"/>
    <property type="molecule type" value="Genomic_DNA"/>
</dbReference>
<keyword evidence="1 10" id="KW-0813">Transport</keyword>
<proteinExistence type="inferred from homology"/>
<evidence type="ECO:0000259" key="11">
    <source>
        <dbReference type="PROSITE" id="PS51379"/>
    </source>
</evidence>
<keyword evidence="10" id="KW-1003">Cell membrane</keyword>
<dbReference type="PROSITE" id="PS00198">
    <property type="entry name" value="4FE4S_FER_1"/>
    <property type="match status" value="1"/>
</dbReference>
<feature type="binding site" evidence="10">
    <location>
        <position position="136"/>
    </location>
    <ligand>
        <name>[4Fe-4S] cluster</name>
        <dbReference type="ChEBI" id="CHEBI:49883"/>
        <label>2</label>
    </ligand>
</feature>
<dbReference type="HAMAP" id="MF_00463">
    <property type="entry name" value="RsxB_RnfB"/>
    <property type="match status" value="1"/>
</dbReference>
<dbReference type="InterPro" id="IPR017896">
    <property type="entry name" value="4Fe4S_Fe-S-bd"/>
</dbReference>
<dbReference type="InterPro" id="IPR009051">
    <property type="entry name" value="Helical_ferredxn"/>
</dbReference>
<dbReference type="InterPro" id="IPR007202">
    <property type="entry name" value="4Fe-4S_dom"/>
</dbReference>
<feature type="binding site" evidence="10">
    <location>
        <position position="173"/>
    </location>
    <ligand>
        <name>[4Fe-4S] cluster</name>
        <dbReference type="ChEBI" id="CHEBI:49883"/>
        <label>3</label>
    </ligand>
</feature>
<comment type="similarity">
    <text evidence="10">Belongs to the 4Fe4S bacterial-type ferredoxin family. RnfB subfamily.</text>
</comment>
<feature type="binding site" evidence="10">
    <location>
        <position position="57"/>
    </location>
    <ligand>
        <name>[4Fe-4S] cluster</name>
        <dbReference type="ChEBI" id="CHEBI:49883"/>
        <label>1</label>
    </ligand>
</feature>
<feature type="domain" description="4Fe-4S" evidence="12">
    <location>
        <begin position="32"/>
        <end position="91"/>
    </location>
</feature>
<comment type="subunit">
    <text evidence="10">The complex is composed of six subunits: RnfA, RnfB, RnfC, RnfD, RnfE and RnfG.</text>
</comment>
<evidence type="ECO:0000256" key="7">
    <source>
        <dbReference type="ARBA" id="ARBA00023004"/>
    </source>
</evidence>
<dbReference type="Pfam" id="PF00037">
    <property type="entry name" value="Fer4"/>
    <property type="match status" value="1"/>
</dbReference>
<dbReference type="PANTHER" id="PTHR42783">
    <property type="entry name" value="GLUTAMATE SYNTHASE [NADPH] SMALL CHAIN"/>
    <property type="match status" value="1"/>
</dbReference>
<dbReference type="SUPFAM" id="SSF46548">
    <property type="entry name" value="alpha-helical ferredoxin"/>
    <property type="match status" value="1"/>
</dbReference>
<dbReference type="Pfam" id="PF14691">
    <property type="entry name" value="Fer4_20"/>
    <property type="match status" value="1"/>
</dbReference>
<feature type="region of interest" description="Hydrophobic" evidence="10">
    <location>
        <begin position="1"/>
        <end position="26"/>
    </location>
</feature>
<dbReference type="PROSITE" id="PS51656">
    <property type="entry name" value="4FE4S"/>
    <property type="match status" value="1"/>
</dbReference>
<comment type="function">
    <text evidence="10">Part of a membrane-bound complex that couples electron transfer with translocation of ions across the membrane.</text>
</comment>
<dbReference type="InterPro" id="IPR028261">
    <property type="entry name" value="DPD_II"/>
</dbReference>
<keyword evidence="6 10" id="KW-0249">Electron transport</keyword>
<evidence type="ECO:0000256" key="3">
    <source>
        <dbReference type="ARBA" id="ARBA00022723"/>
    </source>
</evidence>
<comment type="subcellular location">
    <subcellularLocation>
        <location evidence="10">Cell membrane</location>
    </subcellularLocation>
</comment>
<feature type="binding site" evidence="10">
    <location>
        <position position="74"/>
    </location>
    <ligand>
        <name>[4Fe-4S] cluster</name>
        <dbReference type="ChEBI" id="CHEBI:49883"/>
        <label>1</label>
    </ligand>
</feature>
<feature type="binding site" evidence="10">
    <location>
        <position position="176"/>
    </location>
    <ligand>
        <name>[4Fe-4S] cluster</name>
        <dbReference type="ChEBI" id="CHEBI:49883"/>
        <label>3</label>
    </ligand>
</feature>
<evidence type="ECO:0000256" key="1">
    <source>
        <dbReference type="ARBA" id="ARBA00022448"/>
    </source>
</evidence>
<evidence type="ECO:0000313" key="13">
    <source>
        <dbReference type="EMBL" id="BCS87434.1"/>
    </source>
</evidence>
<evidence type="ECO:0000256" key="6">
    <source>
        <dbReference type="ARBA" id="ARBA00022982"/>
    </source>
</evidence>
<evidence type="ECO:0000256" key="10">
    <source>
        <dbReference type="HAMAP-Rule" id="MF_00463"/>
    </source>
</evidence>
<protein>
    <recommendedName>
        <fullName evidence="10">Ion-translocating oxidoreductase complex subunit B</fullName>
        <ecNumber evidence="10">7.-.-.-</ecNumber>
    </recommendedName>
    <alternativeName>
        <fullName evidence="10">Rnf electron transport complex subunit B</fullName>
    </alternativeName>
</protein>
<gene>
    <name evidence="10" type="primary">rnfB</name>
    <name evidence="13" type="ORF">PSDVSF_06760</name>
</gene>
<dbReference type="SUPFAM" id="SSF51971">
    <property type="entry name" value="Nucleotide-binding domain"/>
    <property type="match status" value="2"/>
</dbReference>
<keyword evidence="5 10" id="KW-1278">Translocase</keyword>
<keyword evidence="3 10" id="KW-0479">Metal-binding</keyword>
<evidence type="ECO:0000256" key="9">
    <source>
        <dbReference type="ARBA" id="ARBA00023136"/>
    </source>
</evidence>
<keyword evidence="4 10" id="KW-0677">Repeat</keyword>
<feature type="domain" description="4Fe-4S ferredoxin-type" evidence="11">
    <location>
        <begin position="161"/>
        <end position="190"/>
    </location>
</feature>
<dbReference type="Pfam" id="PF04060">
    <property type="entry name" value="FeS"/>
    <property type="match status" value="1"/>
</dbReference>
<dbReference type="InterPro" id="IPR017900">
    <property type="entry name" value="4Fe4S_Fe_S_CS"/>
</dbReference>
<evidence type="ECO:0000259" key="12">
    <source>
        <dbReference type="PROSITE" id="PS51656"/>
    </source>
</evidence>
<dbReference type="Proteomes" id="UP001053296">
    <property type="component" value="Chromosome"/>
</dbReference>
<name>A0ABN6EQP1_9BACT</name>
<keyword evidence="7 10" id="KW-0408">Iron</keyword>
<keyword evidence="9 10" id="KW-0472">Membrane</keyword>
<dbReference type="Gene3D" id="1.10.15.40">
    <property type="entry name" value="Electron transport complex subunit B, putative Fe-S cluster"/>
    <property type="match status" value="1"/>
</dbReference>
<feature type="binding site" evidence="10">
    <location>
        <position position="52"/>
    </location>
    <ligand>
        <name>[4Fe-4S] cluster</name>
        <dbReference type="ChEBI" id="CHEBI:49883"/>
        <label>1</label>
    </ligand>
</feature>
<reference evidence="13" key="1">
    <citation type="journal article" date="2022" name="Arch. Microbiol.">
        <title>Pseudodesulfovibrio sediminis sp. nov., a mesophilic and neutrophilic sulfate-reducing bacterium isolated from sediment of a brackish lake.</title>
        <authorList>
            <person name="Takahashi A."/>
            <person name="Kojima H."/>
            <person name="Watanabe M."/>
            <person name="Fukui M."/>
        </authorList>
    </citation>
    <scope>NUCLEOTIDE SEQUENCE</scope>
    <source>
        <strain evidence="13">SF6</strain>
    </source>
</reference>
<keyword evidence="8 10" id="KW-0411">Iron-sulfur</keyword>